<dbReference type="PIRSF" id="PIRSF029958">
    <property type="entry name" value="Necrosis-inducing_protein"/>
    <property type="match status" value="1"/>
</dbReference>
<dbReference type="PANTHER" id="PTHR33657">
    <property type="entry name" value="DOMAIN PROTEIN, PUTATIVE (AFU_ORTHOLOGUE AFUA_5G00600)-RELATED"/>
    <property type="match status" value="1"/>
</dbReference>
<feature type="signal peptide" evidence="2">
    <location>
        <begin position="1"/>
        <end position="27"/>
    </location>
</feature>
<evidence type="ECO:0000256" key="2">
    <source>
        <dbReference type="SAM" id="SignalP"/>
    </source>
</evidence>
<feature type="region of interest" description="Disordered" evidence="1">
    <location>
        <begin position="287"/>
        <end position="306"/>
    </location>
</feature>
<dbReference type="InterPro" id="IPR008701">
    <property type="entry name" value="NPP1"/>
</dbReference>
<dbReference type="PANTHER" id="PTHR33657:SF6">
    <property type="entry name" value="SECRETED PROTEIN"/>
    <property type="match status" value="1"/>
</dbReference>
<feature type="compositionally biased region" description="Polar residues" evidence="1">
    <location>
        <begin position="292"/>
        <end position="306"/>
    </location>
</feature>
<protein>
    <submittedName>
        <fullName evidence="3">Uncharacterized protein</fullName>
    </submittedName>
</protein>
<comment type="caution">
    <text evidence="3">The sequence shown here is derived from an EMBL/GenBank/DDBJ whole genome shotgun (WGS) entry which is preliminary data.</text>
</comment>
<feature type="chain" id="PRO_5046066854" evidence="2">
    <location>
        <begin position="28"/>
        <end position="306"/>
    </location>
</feature>
<accession>A0ABR1RLY6</accession>
<proteinExistence type="predicted"/>
<keyword evidence="2" id="KW-0732">Signal</keyword>
<dbReference type="EMBL" id="JAQQWI010000012">
    <property type="protein sequence ID" value="KAK8015943.1"/>
    <property type="molecule type" value="Genomic_DNA"/>
</dbReference>
<evidence type="ECO:0000313" key="4">
    <source>
        <dbReference type="Proteomes" id="UP001396898"/>
    </source>
</evidence>
<sequence length="306" mass="33258">MAPLTFQSLSLKSVLLLAAALVPAVDAAGLLRRDPPKALPGCATDADKRFQPVMDFDKDGCYNSPAVDAAGTIATGLKCGGDKNGHCRDKSDLDNNNVYARARCNHGWCAHMYAYYFEKDQSVHGSCGVGHRHDWEHVTVWAREGADRAAYVAVSQHKGWEVRDAADVRFEGARPKVVYHQDGGLTHDFRFANEADDEVENHHGKWFVSAPSIAIAVYSREGDTEERNVPSLFINADPSQSGALLSWNGLPDTVRTALVNGDFGAAYLNFKDEGGFSNKLKDAKGDKDISLDVSSDNENSPGTPQC</sequence>
<reference evidence="3 4" key="1">
    <citation type="submission" date="2023-01" db="EMBL/GenBank/DDBJ databases">
        <title>Analysis of 21 Apiospora genomes using comparative genomics revels a genus with tremendous synthesis potential of carbohydrate active enzymes and secondary metabolites.</title>
        <authorList>
            <person name="Sorensen T."/>
        </authorList>
    </citation>
    <scope>NUCLEOTIDE SEQUENCE [LARGE SCALE GENOMIC DNA]</scope>
    <source>
        <strain evidence="3 4">CBS 20057</strain>
    </source>
</reference>
<evidence type="ECO:0000313" key="3">
    <source>
        <dbReference type="EMBL" id="KAK8015943.1"/>
    </source>
</evidence>
<dbReference type="Pfam" id="PF05630">
    <property type="entry name" value="NPP1"/>
    <property type="match status" value="1"/>
</dbReference>
<organism evidence="3 4">
    <name type="scientific">Apiospora marii</name>
    <dbReference type="NCBI Taxonomy" id="335849"/>
    <lineage>
        <taxon>Eukaryota</taxon>
        <taxon>Fungi</taxon>
        <taxon>Dikarya</taxon>
        <taxon>Ascomycota</taxon>
        <taxon>Pezizomycotina</taxon>
        <taxon>Sordariomycetes</taxon>
        <taxon>Xylariomycetidae</taxon>
        <taxon>Amphisphaeriales</taxon>
        <taxon>Apiosporaceae</taxon>
        <taxon>Apiospora</taxon>
    </lineage>
</organism>
<evidence type="ECO:0000256" key="1">
    <source>
        <dbReference type="SAM" id="MobiDB-lite"/>
    </source>
</evidence>
<dbReference type="Proteomes" id="UP001396898">
    <property type="component" value="Unassembled WGS sequence"/>
</dbReference>
<gene>
    <name evidence="3" type="ORF">PG991_008831</name>
</gene>
<keyword evidence="4" id="KW-1185">Reference proteome</keyword>
<name>A0ABR1RLY6_9PEZI</name>